<proteinExistence type="predicted"/>
<dbReference type="AlphaFoldDB" id="A0A9J6PDR2"/>
<dbReference type="InterPro" id="IPR025841">
    <property type="entry name" value="CP_ATPgrasp_2"/>
</dbReference>
<keyword evidence="5" id="KW-1185">Reference proteome</keyword>
<reference evidence="4" key="1">
    <citation type="submission" date="2022-06" db="EMBL/GenBank/DDBJ databases">
        <title>Isolation and Genomics of Futiania mangrovii gen. nov., sp. nov., a Rare and Metabolically-versatile member in the Class Alphaproteobacteria.</title>
        <authorList>
            <person name="Liu L."/>
            <person name="Huang W.-C."/>
            <person name="Pan J."/>
            <person name="Li J."/>
            <person name="Huang Y."/>
            <person name="Du H."/>
            <person name="Liu Y."/>
            <person name="Li M."/>
        </authorList>
    </citation>
    <scope>NUCLEOTIDE SEQUENCE</scope>
    <source>
        <strain evidence="4">FT118</strain>
    </source>
</reference>
<evidence type="ECO:0000259" key="3">
    <source>
        <dbReference type="Pfam" id="PF14403"/>
    </source>
</evidence>
<feature type="region of interest" description="Disordered" evidence="1">
    <location>
        <begin position="1"/>
        <end position="23"/>
    </location>
</feature>
<dbReference type="PANTHER" id="PTHR34595">
    <property type="entry name" value="BLR5612 PROTEIN"/>
    <property type="match status" value="1"/>
</dbReference>
<evidence type="ECO:0000313" key="4">
    <source>
        <dbReference type="EMBL" id="MCP1336785.1"/>
    </source>
</evidence>
<dbReference type="RefSeq" id="WP_269332731.1">
    <property type="nucleotide sequence ID" value="NZ_JAMZFT010000002.1"/>
</dbReference>
<dbReference type="PANTHER" id="PTHR34595:SF2">
    <property type="entry name" value="BLR2978 PROTEIN"/>
    <property type="match status" value="1"/>
</dbReference>
<dbReference type="Gene3D" id="3.40.50.11290">
    <property type="match status" value="1"/>
</dbReference>
<dbReference type="Proteomes" id="UP001055804">
    <property type="component" value="Unassembled WGS sequence"/>
</dbReference>
<accession>A0A9J6PDR2</accession>
<evidence type="ECO:0000259" key="2">
    <source>
        <dbReference type="Pfam" id="PF04168"/>
    </source>
</evidence>
<organism evidence="4 5">
    <name type="scientific">Futiania mangrovi</name>
    <dbReference type="NCBI Taxonomy" id="2959716"/>
    <lineage>
        <taxon>Bacteria</taxon>
        <taxon>Pseudomonadati</taxon>
        <taxon>Pseudomonadota</taxon>
        <taxon>Alphaproteobacteria</taxon>
        <taxon>Futianiales</taxon>
        <taxon>Futianiaceae</taxon>
        <taxon>Futiania</taxon>
    </lineage>
</organism>
<sequence>MTERQSQSDASGPRARAGNGGDIPLFPAADPLASGYRALPGVWDELLGPDGTVRPHWAALRETLRDMAEAEVRRRFDAAERHLRESGVVHRVYDDTGSGERPWPLSPVPLILEEAEWDALRAGVVQRAGLIERVLADLYGPGDLVRAGLVPAAVAAGSPDFLRPLTGSVPAGGRHLGIYAVDLGRGPDGRWWVLGDRTQAPSGLGYALENRASIAAAFPDLLRGMDVARVGPFAETLREGLAALRRGEDGRLCLLTPGPLNETYFEHAYLARRLGLLLVEGDDLTVRDDEVHIRSVGGLRRADVIWRRIDGDFADPLELNAASRLGVPGLARAARAGRVALVNALGSGAVEARAWMAFLPAIARHLMGADLALPNVATWWCGQPAERAEVEARFDAMVLAPAFGPVLPGVLDGGAKPATALGRAERDAVHAALARRAVDLVGQEPVTLSTMPMWDGAAMVPRPVVLRLFAVATPDGWQVLPGGFARLSAGLDVRAVSLQRGGASADVWVVGGGALQAVPPPPPPAVEVRRGRGALPSRAGDNLYWLGRALERIDMGLRIARAAASRGADPTAEETRALETLLDLVTGWGMLAPVTPRPPGDAAAHALLFGAAPAALPQQVAQAQATAAAIRDRLSPDAWRALGDLGTLLAPGMPPEMTGTRLTEALRIVAALSGLVQENMNRLTGWRFLEIGRRLERGLAMCRLARVLAAPDAPRASLDMLLELADSQLTYRVRYVALAERVPVLDLVLLDPENPRSVAFQAERIAEHLAALPGQGADTDAPEDARLAAGLTHTLGRVAAAEIGTETFSAVLQGLLDLSDAITLHYFHPAERVPPGEAGP</sequence>
<dbReference type="InterPro" id="IPR007296">
    <property type="entry name" value="DUF403"/>
</dbReference>
<feature type="compositionally biased region" description="Polar residues" evidence="1">
    <location>
        <begin position="1"/>
        <end position="10"/>
    </location>
</feature>
<protein>
    <submittedName>
        <fullName evidence="4">Circularly permuted type 2 ATP-grasp protein</fullName>
    </submittedName>
</protein>
<feature type="domain" description="Circularly permuted ATP-grasp type 2" evidence="3">
    <location>
        <begin position="109"/>
        <end position="487"/>
    </location>
</feature>
<dbReference type="InterPro" id="IPR051680">
    <property type="entry name" value="ATP-dep_Glu-Cys_Ligase-2"/>
</dbReference>
<gene>
    <name evidence="4" type="ORF">NJQ99_10230</name>
</gene>
<dbReference type="SUPFAM" id="SSF56059">
    <property type="entry name" value="Glutathione synthetase ATP-binding domain-like"/>
    <property type="match status" value="1"/>
</dbReference>
<comment type="caution">
    <text evidence="4">The sequence shown here is derived from an EMBL/GenBank/DDBJ whole genome shotgun (WGS) entry which is preliminary data.</text>
</comment>
<dbReference type="Pfam" id="PF14403">
    <property type="entry name" value="CP_ATPgrasp_2"/>
    <property type="match status" value="1"/>
</dbReference>
<evidence type="ECO:0000256" key="1">
    <source>
        <dbReference type="SAM" id="MobiDB-lite"/>
    </source>
</evidence>
<dbReference type="Pfam" id="PF04168">
    <property type="entry name" value="Alpha-E"/>
    <property type="match status" value="1"/>
</dbReference>
<feature type="domain" description="DUF403" evidence="2">
    <location>
        <begin position="535"/>
        <end position="827"/>
    </location>
</feature>
<name>A0A9J6PDR2_9PROT</name>
<dbReference type="EMBL" id="JAMZFT010000002">
    <property type="protein sequence ID" value="MCP1336785.1"/>
    <property type="molecule type" value="Genomic_DNA"/>
</dbReference>
<evidence type="ECO:0000313" key="5">
    <source>
        <dbReference type="Proteomes" id="UP001055804"/>
    </source>
</evidence>